<dbReference type="InterPro" id="IPR012865">
    <property type="entry name" value="DUF1642"/>
</dbReference>
<accession>A0A1S5SC90</accession>
<gene>
    <name evidence="1" type="ORF">IPP39_00021</name>
</gene>
<organism evidence="1 2">
    <name type="scientific">Streptococcus phage IPP39</name>
    <dbReference type="NCBI Taxonomy" id="1916178"/>
    <lineage>
        <taxon>Viruses</taxon>
        <taxon>Duplodnaviria</taxon>
        <taxon>Heunggongvirae</taxon>
        <taxon>Uroviricota</taxon>
        <taxon>Caudoviricetes</taxon>
        <taxon>Paclarkvirus</taxon>
        <taxon>Paclarkvirus IPP39</taxon>
    </lineage>
</organism>
<protein>
    <recommendedName>
        <fullName evidence="3">Phage protein</fullName>
    </recommendedName>
</protein>
<dbReference type="Pfam" id="PF07852">
    <property type="entry name" value="DUF1642"/>
    <property type="match status" value="1"/>
</dbReference>
<keyword evidence="2" id="KW-1185">Reference proteome</keyword>
<dbReference type="Proteomes" id="UP000221803">
    <property type="component" value="Segment"/>
</dbReference>
<reference evidence="1 2" key="1">
    <citation type="journal article" date="2017" name="Sci. Rep.">
        <title>Pneumococcal prophages are diverse, but not without structure or history.</title>
        <authorList>
            <person name="Brueggemann A.B."/>
            <person name="Harrold C.L."/>
            <person name="Rezaei Javan R."/>
            <person name="van Tonder A.J."/>
            <person name="McDonnell A.J."/>
            <person name="Edwards B.A."/>
        </authorList>
    </citation>
    <scope>NUCLEOTIDE SEQUENCE [LARGE SCALE GENOMIC DNA]</scope>
</reference>
<proteinExistence type="predicted"/>
<sequence length="181" mass="21661">MEETKMNIKALIKKYEELWNEHSPFYEPVPYTSMVELFLKELKQLDEPQKVKIPQFVADWIEVCKEHLTTSLYTAMTPNFMKENNQSFDLILWIKKASNQDLFARAWLDGYEVEKEKRYLVKIKGNIKENMLVYGELLERYFFTKSFSLDDAIYSHTRKELENAKIGWVFDCEGFEIEEVE</sequence>
<dbReference type="EMBL" id="KY065479">
    <property type="protein sequence ID" value="APD23176.1"/>
    <property type="molecule type" value="Genomic_DNA"/>
</dbReference>
<name>A0A1S5SC90_9CAUD</name>
<evidence type="ECO:0008006" key="3">
    <source>
        <dbReference type="Google" id="ProtNLM"/>
    </source>
</evidence>
<evidence type="ECO:0000313" key="1">
    <source>
        <dbReference type="EMBL" id="APD23176.1"/>
    </source>
</evidence>
<evidence type="ECO:0000313" key="2">
    <source>
        <dbReference type="Proteomes" id="UP000221803"/>
    </source>
</evidence>